<dbReference type="Pfam" id="PF20653">
    <property type="entry name" value="COG6_C"/>
    <property type="match status" value="1"/>
</dbReference>
<keyword evidence="15" id="KW-1185">Reference proteome</keyword>
<evidence type="ECO:0000256" key="9">
    <source>
        <dbReference type="ARBA" id="ARBA00043873"/>
    </source>
</evidence>
<evidence type="ECO:0000313" key="14">
    <source>
        <dbReference type="EMBL" id="WEW60610.1"/>
    </source>
</evidence>
<keyword evidence="5 10" id="KW-0653">Protein transport</keyword>
<dbReference type="PANTHER" id="PTHR21506:SF0">
    <property type="entry name" value="CONSERVED OLIGOMERIC GOLGI COMPLEX SUBUNIT 6"/>
    <property type="match status" value="1"/>
</dbReference>
<dbReference type="GO" id="GO:0006891">
    <property type="term" value="P:intra-Golgi vesicle-mediated transport"/>
    <property type="evidence" value="ECO:0007669"/>
    <property type="project" value="UniProtKB-UniRule"/>
</dbReference>
<evidence type="ECO:0000259" key="13">
    <source>
        <dbReference type="Pfam" id="PF20653"/>
    </source>
</evidence>
<name>A0AAF0IK61_9EURO</name>
<dbReference type="Pfam" id="PF06419">
    <property type="entry name" value="COG6_N"/>
    <property type="match status" value="1"/>
</dbReference>
<dbReference type="AlphaFoldDB" id="A0AAF0IK61"/>
<dbReference type="GO" id="GO:0000139">
    <property type="term" value="C:Golgi membrane"/>
    <property type="evidence" value="ECO:0007669"/>
    <property type="project" value="UniProtKB-SubCell"/>
</dbReference>
<evidence type="ECO:0000256" key="1">
    <source>
        <dbReference type="ARBA" id="ARBA00004395"/>
    </source>
</evidence>
<comment type="subunit">
    <text evidence="10">Component of the conserved oligomeric Golgi complex.</text>
</comment>
<dbReference type="EMBL" id="CP120630">
    <property type="protein sequence ID" value="WEW60610.1"/>
    <property type="molecule type" value="Genomic_DNA"/>
</dbReference>
<dbReference type="SMART" id="SM01087">
    <property type="entry name" value="COG6"/>
    <property type="match status" value="1"/>
</dbReference>
<evidence type="ECO:0000256" key="4">
    <source>
        <dbReference type="ARBA" id="ARBA00022448"/>
    </source>
</evidence>
<dbReference type="InterPro" id="IPR048369">
    <property type="entry name" value="COG6_C"/>
</dbReference>
<dbReference type="InterPro" id="IPR010490">
    <property type="entry name" value="COG6"/>
</dbReference>
<proteinExistence type="inferred from homology"/>
<feature type="domain" description="Conserved oligomeric complex COG6 N-terminal" evidence="12">
    <location>
        <begin position="60"/>
        <end position="173"/>
    </location>
</feature>
<feature type="region of interest" description="Disordered" evidence="11">
    <location>
        <begin position="600"/>
        <end position="620"/>
    </location>
</feature>
<feature type="region of interest" description="Disordered" evidence="11">
    <location>
        <begin position="1"/>
        <end position="32"/>
    </location>
</feature>
<evidence type="ECO:0000256" key="2">
    <source>
        <dbReference type="ARBA" id="ARBA00011023"/>
    </source>
</evidence>
<comment type="function">
    <text evidence="9">Acts as a component of the peripheral membrane COG complex that is involved in intra-Golgi protein trafficking. COG is located at the cis-Golgi, and regulates tethering of retrograde intra-Golgi vesicles and possibly a number of other membrane trafficking events.</text>
</comment>
<evidence type="ECO:0000256" key="5">
    <source>
        <dbReference type="ARBA" id="ARBA00022927"/>
    </source>
</evidence>
<feature type="compositionally biased region" description="Basic and acidic residues" evidence="11">
    <location>
        <begin position="709"/>
        <end position="718"/>
    </location>
</feature>
<evidence type="ECO:0000256" key="7">
    <source>
        <dbReference type="ARBA" id="ARBA00023136"/>
    </source>
</evidence>
<comment type="similarity">
    <text evidence="2 10">Belongs to the COG6 family.</text>
</comment>
<dbReference type="InterPro" id="IPR048368">
    <property type="entry name" value="COG6_N"/>
</dbReference>
<sequence>MASNSEAMSAGNLALNGTATPPPLSNATSLPKPTAFSNRLNTVLSSSYTDSDIRDALETLDNRGIQNTAETRRTLRLDIQKEVIDCNGSIIQDFGKVAEQLTRIGAAISHLNTICEDMRQHISLARQETGPILEEASALISQKQEVETKQQLLDAFNEHFVLSDDDIVILTSSAEPVDNRFFQVLSHQKQIHTDCEVLLGGENQRLGLEIMEQSSKNLNSAFMKLYKWIQKEFKSLNLEDPQMGGPIRRGLRVLAERPSLFHSCLDSFAEAREYILSDAFHCALTAAISDERPEVNTKPIEFSAHDPLRYVGDMLAWVHSATVSEREALEALFVSDGDELVKGMEAGIHSEPWFLINEEQTVFDGQKALQELVTRDMSGVIRSLKQRVELAVQGHSELVTLYKIMNLLAFYESTFSKLVGDESSLVATISSLQDLAFQRLEALVHDHIATIIGDPSSLIPPDDLSAPEFLTDALDNLIPLMKAYDSSFRHEPMDDTSQNENKFTPIIRTALDPFLDLAKKSSNALSNFTSKVIYQTNSLLAVHGAISPFPFACATHLPPLSAALAALRTNLLDIQHDFLLNESGLKPLVAALEPFTSSTTAQSSLENAPADHLSQPRNLADIPSLPEFQPDCLSIASQHLDDFLPSALVDATDSLKRIQSPSLVKSVTEEAVEAFCRDFEFVESMIVGADEAREKTSIAGTVSSSAVPGEREKDKSDGLSEGSGGQPGVWSLRALFPRTTGEIRVLLS</sequence>
<evidence type="ECO:0000256" key="6">
    <source>
        <dbReference type="ARBA" id="ARBA00023034"/>
    </source>
</evidence>
<keyword evidence="4 10" id="KW-0813">Transport</keyword>
<comment type="function">
    <text evidence="10">Acts as component of the peripheral membrane COG complex that is involved in intra-Golgi protein trafficking. COG is located at the cis-Golgi, and regulates tethering of retrograde intra-Golgi vesicles and possibly a number of other membrane trafficking events.</text>
</comment>
<feature type="compositionally biased region" description="Polar residues" evidence="11">
    <location>
        <begin position="15"/>
        <end position="32"/>
    </location>
</feature>
<evidence type="ECO:0000313" key="15">
    <source>
        <dbReference type="Proteomes" id="UP001219355"/>
    </source>
</evidence>
<evidence type="ECO:0000256" key="8">
    <source>
        <dbReference type="ARBA" id="ARBA00031348"/>
    </source>
</evidence>
<gene>
    <name evidence="14" type="primary">COG6</name>
    <name evidence="14" type="ORF">PRK78_006097</name>
</gene>
<evidence type="ECO:0000259" key="12">
    <source>
        <dbReference type="Pfam" id="PF06419"/>
    </source>
</evidence>
<dbReference type="GO" id="GO:0015031">
    <property type="term" value="P:protein transport"/>
    <property type="evidence" value="ECO:0007669"/>
    <property type="project" value="UniProtKB-KW"/>
</dbReference>
<protein>
    <recommendedName>
        <fullName evidence="3 10">Conserved oligomeric Golgi complex subunit 6</fullName>
        <shortName evidence="10">COG complex subunit 6</shortName>
    </recommendedName>
    <alternativeName>
        <fullName evidence="8 10">Component of oligomeric Golgi complex 6</fullName>
    </alternativeName>
</protein>
<evidence type="ECO:0000256" key="3">
    <source>
        <dbReference type="ARBA" id="ARBA00020973"/>
    </source>
</evidence>
<reference evidence="14" key="1">
    <citation type="submission" date="2023-03" db="EMBL/GenBank/DDBJ databases">
        <title>Emydomyces testavorans Genome Sequence.</title>
        <authorList>
            <person name="Hoyer L."/>
        </authorList>
    </citation>
    <scope>NUCLEOTIDE SEQUENCE</scope>
    <source>
        <strain evidence="14">16-2883</strain>
    </source>
</reference>
<evidence type="ECO:0000256" key="11">
    <source>
        <dbReference type="SAM" id="MobiDB-lite"/>
    </source>
</evidence>
<evidence type="ECO:0000256" key="10">
    <source>
        <dbReference type="RuleBase" id="RU365075"/>
    </source>
</evidence>
<dbReference type="PANTHER" id="PTHR21506">
    <property type="entry name" value="COMPONENT OF OLIGOMERIC GOLGI COMPLEX 6"/>
    <property type="match status" value="1"/>
</dbReference>
<comment type="subcellular location">
    <subcellularLocation>
        <location evidence="1 10">Golgi apparatus membrane</location>
        <topology evidence="1 10">Peripheral membrane protein</topology>
    </subcellularLocation>
</comment>
<accession>A0AAF0IK61</accession>
<feature type="region of interest" description="Disordered" evidence="11">
    <location>
        <begin position="697"/>
        <end position="725"/>
    </location>
</feature>
<dbReference type="Proteomes" id="UP001219355">
    <property type="component" value="Chromosome 4"/>
</dbReference>
<dbReference type="GO" id="GO:0017119">
    <property type="term" value="C:Golgi transport complex"/>
    <property type="evidence" value="ECO:0007669"/>
    <property type="project" value="UniProtKB-UniRule"/>
</dbReference>
<keyword evidence="6 10" id="KW-0333">Golgi apparatus</keyword>
<organism evidence="14 15">
    <name type="scientific">Emydomyces testavorans</name>
    <dbReference type="NCBI Taxonomy" id="2070801"/>
    <lineage>
        <taxon>Eukaryota</taxon>
        <taxon>Fungi</taxon>
        <taxon>Dikarya</taxon>
        <taxon>Ascomycota</taxon>
        <taxon>Pezizomycotina</taxon>
        <taxon>Eurotiomycetes</taxon>
        <taxon>Eurotiomycetidae</taxon>
        <taxon>Onygenales</taxon>
        <taxon>Nannizziopsiaceae</taxon>
        <taxon>Emydomyces</taxon>
    </lineage>
</organism>
<feature type="domain" description="Conserved Oligomeric Golgi complex subunit 6 C-terminal" evidence="13">
    <location>
        <begin position="204"/>
        <end position="747"/>
    </location>
</feature>
<keyword evidence="7 10" id="KW-0472">Membrane</keyword>